<name>A0A0D7BG53_9AGAR</name>
<organism evidence="3 4">
    <name type="scientific">Cylindrobasidium torrendii FP15055 ss-10</name>
    <dbReference type="NCBI Taxonomy" id="1314674"/>
    <lineage>
        <taxon>Eukaryota</taxon>
        <taxon>Fungi</taxon>
        <taxon>Dikarya</taxon>
        <taxon>Basidiomycota</taxon>
        <taxon>Agaricomycotina</taxon>
        <taxon>Agaricomycetes</taxon>
        <taxon>Agaricomycetidae</taxon>
        <taxon>Agaricales</taxon>
        <taxon>Marasmiineae</taxon>
        <taxon>Physalacriaceae</taxon>
        <taxon>Cylindrobasidium</taxon>
    </lineage>
</organism>
<dbReference type="Pfam" id="PF20415">
    <property type="entry name" value="DUF6699"/>
    <property type="match status" value="1"/>
</dbReference>
<dbReference type="Proteomes" id="UP000054007">
    <property type="component" value="Unassembled WGS sequence"/>
</dbReference>
<dbReference type="EMBL" id="KN880482">
    <property type="protein sequence ID" value="KIY69523.1"/>
    <property type="molecule type" value="Genomic_DNA"/>
</dbReference>
<feature type="compositionally biased region" description="Basic and acidic residues" evidence="1">
    <location>
        <begin position="62"/>
        <end position="80"/>
    </location>
</feature>
<evidence type="ECO:0000313" key="4">
    <source>
        <dbReference type="Proteomes" id="UP000054007"/>
    </source>
</evidence>
<gene>
    <name evidence="3" type="ORF">CYLTODRAFT_442584</name>
</gene>
<dbReference type="InterPro" id="IPR046522">
    <property type="entry name" value="DUF6699"/>
</dbReference>
<sequence length="347" mass="39165">MESSETQYPRELRASLPTRSALKHTGSSRSPPLPEAISTPGVRFHENVSITEYRNSSYPTPEEPREITHTQRTKPPEGKPVKSTSQVPVHGPTPPFHIPPLHSRAELEALTFAIASQLRFDRLVEENEIRRRSDPPGLDRNPPKRNSRDEYPEFKKILMGPWVSGADYAPILDPQLARNLDCITLHPALAGIYNDEKYLDWDLFHTLDDVKFQSGSRRIPLDTFRTQPATAPRVSALYIVSSEFSWQFNVIPIDLFSSVTVYDVLELLASFFSAPLHPTNTEFDQMEQTVKDSIIKRKEERQSKGVGPPFTCGADRLLGKTKLAGFTSQVSGDSFNNEVFLQLHLKS</sequence>
<dbReference type="STRING" id="1314674.A0A0D7BG53"/>
<feature type="region of interest" description="Disordered" evidence="1">
    <location>
        <begin position="1"/>
        <end position="95"/>
    </location>
</feature>
<evidence type="ECO:0000313" key="3">
    <source>
        <dbReference type="EMBL" id="KIY69523.1"/>
    </source>
</evidence>
<reference evidence="3 4" key="1">
    <citation type="journal article" date="2015" name="Fungal Genet. Biol.">
        <title>Evolution of novel wood decay mechanisms in Agaricales revealed by the genome sequences of Fistulina hepatica and Cylindrobasidium torrendii.</title>
        <authorList>
            <person name="Floudas D."/>
            <person name="Held B.W."/>
            <person name="Riley R."/>
            <person name="Nagy L.G."/>
            <person name="Koehler G."/>
            <person name="Ransdell A.S."/>
            <person name="Younus H."/>
            <person name="Chow J."/>
            <person name="Chiniquy J."/>
            <person name="Lipzen A."/>
            <person name="Tritt A."/>
            <person name="Sun H."/>
            <person name="Haridas S."/>
            <person name="LaButti K."/>
            <person name="Ohm R.A."/>
            <person name="Kues U."/>
            <person name="Blanchette R.A."/>
            <person name="Grigoriev I.V."/>
            <person name="Minto R.E."/>
            <person name="Hibbett D.S."/>
        </authorList>
    </citation>
    <scope>NUCLEOTIDE SEQUENCE [LARGE SCALE GENOMIC DNA]</scope>
    <source>
        <strain evidence="3 4">FP15055 ss-10</strain>
    </source>
</reference>
<proteinExistence type="predicted"/>
<keyword evidence="4" id="KW-1185">Reference proteome</keyword>
<protein>
    <recommendedName>
        <fullName evidence="2">DUF6699 domain-containing protein</fullName>
    </recommendedName>
</protein>
<dbReference type="AlphaFoldDB" id="A0A0D7BG53"/>
<feature type="compositionally biased region" description="Polar residues" evidence="1">
    <location>
        <begin position="48"/>
        <end position="59"/>
    </location>
</feature>
<feature type="region of interest" description="Disordered" evidence="1">
    <location>
        <begin position="130"/>
        <end position="151"/>
    </location>
</feature>
<dbReference type="OrthoDB" id="3352225at2759"/>
<accession>A0A0D7BG53</accession>
<evidence type="ECO:0000259" key="2">
    <source>
        <dbReference type="Pfam" id="PF20415"/>
    </source>
</evidence>
<evidence type="ECO:0000256" key="1">
    <source>
        <dbReference type="SAM" id="MobiDB-lite"/>
    </source>
</evidence>
<feature type="domain" description="DUF6699" evidence="2">
    <location>
        <begin position="199"/>
        <end position="326"/>
    </location>
</feature>